<dbReference type="PROSITE" id="PS50157">
    <property type="entry name" value="ZINC_FINGER_C2H2_2"/>
    <property type="match status" value="1"/>
</dbReference>
<dbReference type="InterPro" id="IPR036236">
    <property type="entry name" value="Znf_C2H2_sf"/>
</dbReference>
<dbReference type="Gene3D" id="3.30.160.60">
    <property type="entry name" value="Classic Zinc Finger"/>
    <property type="match status" value="1"/>
</dbReference>
<name>A0A9P0K4N9_ACAOB</name>
<sequence>MLSPLMGPEVTLPPGAKETCKLKYDRSSEQKRLHHCSKCGNTFTRVDNLKRHQKYVCGMPPQFQCILCSYATKHKYVLAVHMKSRHPDVIVVDNKWHAGLKGHSEDWNDEK</sequence>
<evidence type="ECO:0000259" key="2">
    <source>
        <dbReference type="PROSITE" id="PS50157"/>
    </source>
</evidence>
<protein>
    <recommendedName>
        <fullName evidence="2">C2H2-type domain-containing protein</fullName>
    </recommendedName>
</protein>
<evidence type="ECO:0000313" key="3">
    <source>
        <dbReference type="EMBL" id="CAH1964258.1"/>
    </source>
</evidence>
<feature type="domain" description="C2H2-type" evidence="2">
    <location>
        <begin position="34"/>
        <end position="61"/>
    </location>
</feature>
<keyword evidence="1" id="KW-0863">Zinc-finger</keyword>
<dbReference type="EMBL" id="CAKOFQ010006713">
    <property type="protein sequence ID" value="CAH1964258.1"/>
    <property type="molecule type" value="Genomic_DNA"/>
</dbReference>
<keyword evidence="4" id="KW-1185">Reference proteome</keyword>
<reference evidence="3" key="1">
    <citation type="submission" date="2022-03" db="EMBL/GenBank/DDBJ databases">
        <authorList>
            <person name="Sayadi A."/>
        </authorList>
    </citation>
    <scope>NUCLEOTIDE SEQUENCE</scope>
</reference>
<comment type="caution">
    <text evidence="3">The sequence shown here is derived from an EMBL/GenBank/DDBJ whole genome shotgun (WGS) entry which is preliminary data.</text>
</comment>
<dbReference type="InterPro" id="IPR013087">
    <property type="entry name" value="Znf_C2H2_type"/>
</dbReference>
<dbReference type="SUPFAM" id="SSF57667">
    <property type="entry name" value="beta-beta-alpha zinc fingers"/>
    <property type="match status" value="1"/>
</dbReference>
<dbReference type="SMART" id="SM00355">
    <property type="entry name" value="ZnF_C2H2"/>
    <property type="match status" value="2"/>
</dbReference>
<accession>A0A9P0K4N9</accession>
<dbReference type="AlphaFoldDB" id="A0A9P0K4N9"/>
<keyword evidence="1" id="KW-0862">Zinc</keyword>
<organism evidence="3 4">
    <name type="scientific">Acanthoscelides obtectus</name>
    <name type="common">Bean weevil</name>
    <name type="synonym">Bruchus obtectus</name>
    <dbReference type="NCBI Taxonomy" id="200917"/>
    <lineage>
        <taxon>Eukaryota</taxon>
        <taxon>Metazoa</taxon>
        <taxon>Ecdysozoa</taxon>
        <taxon>Arthropoda</taxon>
        <taxon>Hexapoda</taxon>
        <taxon>Insecta</taxon>
        <taxon>Pterygota</taxon>
        <taxon>Neoptera</taxon>
        <taxon>Endopterygota</taxon>
        <taxon>Coleoptera</taxon>
        <taxon>Polyphaga</taxon>
        <taxon>Cucujiformia</taxon>
        <taxon>Chrysomeloidea</taxon>
        <taxon>Chrysomelidae</taxon>
        <taxon>Bruchinae</taxon>
        <taxon>Bruchini</taxon>
        <taxon>Acanthoscelides</taxon>
    </lineage>
</organism>
<evidence type="ECO:0000256" key="1">
    <source>
        <dbReference type="PROSITE-ProRule" id="PRU00042"/>
    </source>
</evidence>
<keyword evidence="1" id="KW-0479">Metal-binding</keyword>
<dbReference type="Proteomes" id="UP001152888">
    <property type="component" value="Unassembled WGS sequence"/>
</dbReference>
<evidence type="ECO:0000313" key="4">
    <source>
        <dbReference type="Proteomes" id="UP001152888"/>
    </source>
</evidence>
<dbReference type="OrthoDB" id="10004641at2759"/>
<gene>
    <name evidence="3" type="ORF">ACAOBT_LOCUS5693</name>
</gene>
<proteinExistence type="predicted"/>
<dbReference type="GO" id="GO:0008270">
    <property type="term" value="F:zinc ion binding"/>
    <property type="evidence" value="ECO:0007669"/>
    <property type="project" value="UniProtKB-KW"/>
</dbReference>